<dbReference type="RefSeq" id="WP_288198855.1">
    <property type="nucleotide sequence ID" value="NZ_LT608334.1"/>
</dbReference>
<organism evidence="1">
    <name type="scientific">uncultured Pleomorphomonas sp</name>
    <dbReference type="NCBI Taxonomy" id="442121"/>
    <lineage>
        <taxon>Bacteria</taxon>
        <taxon>Pseudomonadati</taxon>
        <taxon>Pseudomonadota</taxon>
        <taxon>Alphaproteobacteria</taxon>
        <taxon>Hyphomicrobiales</taxon>
        <taxon>Pleomorphomonadaceae</taxon>
        <taxon>Pleomorphomonas</taxon>
        <taxon>environmental samples</taxon>
    </lineage>
</organism>
<evidence type="ECO:0000313" key="1">
    <source>
        <dbReference type="EMBL" id="SCM79999.1"/>
    </source>
</evidence>
<gene>
    <name evidence="1" type="ORF">KL86PLE_90749</name>
</gene>
<accession>A0A212LRI1</accession>
<dbReference type="SUPFAM" id="SSF69279">
    <property type="entry name" value="Phage tail proteins"/>
    <property type="match status" value="1"/>
</dbReference>
<name>A0A212LRI1_9HYPH</name>
<protein>
    <submittedName>
        <fullName evidence="1">Uncharacterized protein</fullName>
    </submittedName>
</protein>
<sequence length="334" mass="35379">MKTPVFYIKANGVDITDKLLGLGATMTVTDNEGLTADRVDIDIDDKDGRVERPKAGAILQVIGGYKGRLRDFGRFSVDAVTLDGWPQGAKVSAQSVAAKSLAKQRQTLAFKPADFPNYGAILRHIAGMVGVEPALHAAIAQIENLYEAMADEDGIQFLLRLCDKLGATISIKDQRLVAVPKGGGQSASGNSLGSVAVTRPGNLISYSVTWSDDKAYSSVVASHYDRGKNEKKLVSETTGLDGPVWNIREPYENETVAKRAAKAKAADLRRAQASATFGIDGDPFALAEATAVVSGARADVDGKWRIKSATHSFSATGPYTTSLSCDVPDSGASE</sequence>
<proteinExistence type="predicted"/>
<reference evidence="1" key="1">
    <citation type="submission" date="2016-08" db="EMBL/GenBank/DDBJ databases">
        <authorList>
            <person name="Seilhamer J.J."/>
        </authorList>
    </citation>
    <scope>NUCLEOTIDE SEQUENCE</scope>
    <source>
        <strain evidence="1">86</strain>
    </source>
</reference>
<dbReference type="AlphaFoldDB" id="A0A212LRI1"/>
<dbReference type="EMBL" id="FMJD01000013">
    <property type="protein sequence ID" value="SCM79999.1"/>
    <property type="molecule type" value="Genomic_DNA"/>
</dbReference>